<comment type="caution">
    <text evidence="2">The sequence shown here is derived from an EMBL/GenBank/DDBJ whole genome shotgun (WGS) entry which is preliminary data.</text>
</comment>
<dbReference type="EMBL" id="BQKY01000013">
    <property type="protein sequence ID" value="GJN93228.1"/>
    <property type="molecule type" value="Genomic_DNA"/>
</dbReference>
<dbReference type="AlphaFoldDB" id="A0AAV5GSL9"/>
<organism evidence="2 3">
    <name type="scientific">Rhodotorula paludigena</name>
    <dbReference type="NCBI Taxonomy" id="86838"/>
    <lineage>
        <taxon>Eukaryota</taxon>
        <taxon>Fungi</taxon>
        <taxon>Dikarya</taxon>
        <taxon>Basidiomycota</taxon>
        <taxon>Pucciniomycotina</taxon>
        <taxon>Microbotryomycetes</taxon>
        <taxon>Sporidiobolales</taxon>
        <taxon>Sporidiobolaceae</taxon>
        <taxon>Rhodotorula</taxon>
    </lineage>
</organism>
<accession>A0AAV5GSL9</accession>
<feature type="region of interest" description="Disordered" evidence="1">
    <location>
        <begin position="1"/>
        <end position="69"/>
    </location>
</feature>
<gene>
    <name evidence="2" type="ORF">Rhopal_006275-T1</name>
</gene>
<sequence>MQGLGTSDYRGGQQSWHSLVRGNNDDDEEDGYFPPLVLKRGKHGGNGSVSGTTSGLTTPGGTAPTNGRGKILSEQDLAAADAALSNHSTA</sequence>
<name>A0AAV5GSL9_9BASI</name>
<protein>
    <submittedName>
        <fullName evidence="2">Uncharacterized protein</fullName>
    </submittedName>
</protein>
<reference evidence="2 3" key="1">
    <citation type="submission" date="2021-12" db="EMBL/GenBank/DDBJ databases">
        <title>High titer production of polyol ester of fatty acids by Rhodotorula paludigena BS15 towards product separation-free biomass refinery.</title>
        <authorList>
            <person name="Mano J."/>
            <person name="Ono H."/>
            <person name="Tanaka T."/>
            <person name="Naito K."/>
            <person name="Sushida H."/>
            <person name="Ike M."/>
            <person name="Tokuyasu K."/>
            <person name="Kitaoka M."/>
        </authorList>
    </citation>
    <scope>NUCLEOTIDE SEQUENCE [LARGE SCALE GENOMIC DNA]</scope>
    <source>
        <strain evidence="2 3">BS15</strain>
    </source>
</reference>
<dbReference type="Proteomes" id="UP001342314">
    <property type="component" value="Unassembled WGS sequence"/>
</dbReference>
<evidence type="ECO:0000256" key="1">
    <source>
        <dbReference type="SAM" id="MobiDB-lite"/>
    </source>
</evidence>
<keyword evidence="3" id="KW-1185">Reference proteome</keyword>
<feature type="compositionally biased region" description="Low complexity" evidence="1">
    <location>
        <begin position="49"/>
        <end position="69"/>
    </location>
</feature>
<proteinExistence type="predicted"/>
<evidence type="ECO:0000313" key="3">
    <source>
        <dbReference type="Proteomes" id="UP001342314"/>
    </source>
</evidence>
<evidence type="ECO:0000313" key="2">
    <source>
        <dbReference type="EMBL" id="GJN93228.1"/>
    </source>
</evidence>